<feature type="chain" id="PRO_5029565393" evidence="1">
    <location>
        <begin position="22"/>
        <end position="137"/>
    </location>
</feature>
<dbReference type="EMBL" id="VXIV02000957">
    <property type="protein sequence ID" value="KAF6034977.1"/>
    <property type="molecule type" value="Genomic_DNA"/>
</dbReference>
<evidence type="ECO:0000313" key="3">
    <source>
        <dbReference type="Proteomes" id="UP000593567"/>
    </source>
</evidence>
<name>A0A7J7K9R6_BUGNE</name>
<keyword evidence="3" id="KW-1185">Reference proteome</keyword>
<dbReference type="Proteomes" id="UP000593567">
    <property type="component" value="Unassembled WGS sequence"/>
</dbReference>
<comment type="caution">
    <text evidence="2">The sequence shown here is derived from an EMBL/GenBank/DDBJ whole genome shotgun (WGS) entry which is preliminary data.</text>
</comment>
<protein>
    <submittedName>
        <fullName evidence="2">Uncharacterized protein</fullName>
    </submittedName>
</protein>
<feature type="signal peptide" evidence="1">
    <location>
        <begin position="1"/>
        <end position="21"/>
    </location>
</feature>
<organism evidence="2 3">
    <name type="scientific">Bugula neritina</name>
    <name type="common">Brown bryozoan</name>
    <name type="synonym">Sertularia neritina</name>
    <dbReference type="NCBI Taxonomy" id="10212"/>
    <lineage>
        <taxon>Eukaryota</taxon>
        <taxon>Metazoa</taxon>
        <taxon>Spiralia</taxon>
        <taxon>Lophotrochozoa</taxon>
        <taxon>Bryozoa</taxon>
        <taxon>Gymnolaemata</taxon>
        <taxon>Cheilostomatida</taxon>
        <taxon>Flustrina</taxon>
        <taxon>Buguloidea</taxon>
        <taxon>Bugulidae</taxon>
        <taxon>Bugula</taxon>
    </lineage>
</organism>
<accession>A0A7J7K9R6</accession>
<evidence type="ECO:0000313" key="2">
    <source>
        <dbReference type="EMBL" id="KAF6034977.1"/>
    </source>
</evidence>
<sequence>MSRFTFTCCTCLIVFAVTVSSSPFPSYIDDDDLQLLVGDSQLNQYTCTANYGARCVMDVTCCRGKCIGSYCTPPNNGFRCKPENSHCREHRECCGDTYGAGYCEIAEGRRSGTCSATITNIQNRNYERQLKDALADY</sequence>
<dbReference type="AlphaFoldDB" id="A0A7J7K9R6"/>
<evidence type="ECO:0000256" key="1">
    <source>
        <dbReference type="SAM" id="SignalP"/>
    </source>
</evidence>
<proteinExistence type="predicted"/>
<keyword evidence="1" id="KW-0732">Signal</keyword>
<gene>
    <name evidence="2" type="ORF">EB796_006712</name>
</gene>
<reference evidence="2" key="1">
    <citation type="submission" date="2020-06" db="EMBL/GenBank/DDBJ databases">
        <title>Draft genome of Bugula neritina, a colonial animal packing powerful symbionts and potential medicines.</title>
        <authorList>
            <person name="Rayko M."/>
        </authorList>
    </citation>
    <scope>NUCLEOTIDE SEQUENCE [LARGE SCALE GENOMIC DNA]</scope>
    <source>
        <strain evidence="2">Kwan_BN1</strain>
    </source>
</reference>